<sequence length="64" mass="7099">MASWITKPSLFSPRCDDSLNDVEWLRLRAGMCLAPVMKKATTLLRGLVVCTRQGQSGQPILIQP</sequence>
<dbReference type="Proteomes" id="UP000216429">
    <property type="component" value="Unassembled WGS sequence"/>
</dbReference>
<evidence type="ECO:0000313" key="2">
    <source>
        <dbReference type="Proteomes" id="UP000216429"/>
    </source>
</evidence>
<reference evidence="2" key="1">
    <citation type="submission" date="2017-05" db="EMBL/GenBank/DDBJ databases">
        <title>Complete and WGS of Bordetella genogroups.</title>
        <authorList>
            <person name="Spilker T."/>
            <person name="Lipuma J."/>
        </authorList>
    </citation>
    <scope>NUCLEOTIDE SEQUENCE [LARGE SCALE GENOMIC DNA]</scope>
    <source>
        <strain evidence="2">AU6712</strain>
    </source>
</reference>
<proteinExistence type="predicted"/>
<dbReference type="AlphaFoldDB" id="A0A261VBB4"/>
<comment type="caution">
    <text evidence="1">The sequence shown here is derived from an EMBL/GenBank/DDBJ whole genome shotgun (WGS) entry which is preliminary data.</text>
</comment>
<evidence type="ECO:0000313" key="1">
    <source>
        <dbReference type="EMBL" id="OZI71051.1"/>
    </source>
</evidence>
<protein>
    <submittedName>
        <fullName evidence="1">Uncharacterized protein</fullName>
    </submittedName>
</protein>
<dbReference type="EMBL" id="NEVU01000003">
    <property type="protein sequence ID" value="OZI71051.1"/>
    <property type="molecule type" value="Genomic_DNA"/>
</dbReference>
<gene>
    <name evidence="1" type="ORF">CAL22_14270</name>
</gene>
<keyword evidence="2" id="KW-1185">Reference proteome</keyword>
<name>A0A261VBB4_9BORD</name>
<accession>A0A261VBB4</accession>
<organism evidence="1 2">
    <name type="scientific">Bordetella genomosp. 12</name>
    <dbReference type="NCBI Taxonomy" id="463035"/>
    <lineage>
        <taxon>Bacteria</taxon>
        <taxon>Pseudomonadati</taxon>
        <taxon>Pseudomonadota</taxon>
        <taxon>Betaproteobacteria</taxon>
        <taxon>Burkholderiales</taxon>
        <taxon>Alcaligenaceae</taxon>
        <taxon>Bordetella</taxon>
    </lineage>
</organism>